<sequence>MAGECSAHPNSSPTSRLVSTMTSWHASSLYRWLHFCCLTALLSFSGPAISDHEHSLTLRLAGTPESFGYTAAVLSHALRAQGVATDVHRAAGNLPMTRLEYMLENGTLSAAILGRTEERDRRLLPIAIGMTDNLVNQRILFIPQGTQAAYDNVHSLEDFVRLNKVAGMGQAWADRLIWEANGLAVQPLDGDWRRLYRMVASQARGIDYLPRAAYEIAAEWPTHPDLAVEQHLVLVYEQDHILYVSPAEPELHQLLLTALSEAARSGLIRRLAREHYAEVFEPPVNLGERRAIVLLAPERAHPVIP</sequence>
<evidence type="ECO:0000313" key="2">
    <source>
        <dbReference type="Proteomes" id="UP000243488"/>
    </source>
</evidence>
<dbReference type="STRING" id="1931241.BVH74_07230"/>
<evidence type="ECO:0008006" key="3">
    <source>
        <dbReference type="Google" id="ProtNLM"/>
    </source>
</evidence>
<keyword evidence="2" id="KW-1185">Reference proteome</keyword>
<reference evidence="1 2" key="1">
    <citation type="submission" date="2017-03" db="EMBL/GenBank/DDBJ databases">
        <title>Complete genome sequence of the novel DNRA strain Pseudomonas sp. S-6-2 isolated from Chinese polluted river sediment. Journal of Biotechnology.</title>
        <authorList>
            <person name="Li J."/>
            <person name="Xiang F."/>
            <person name="Wang L."/>
            <person name="Xi L."/>
            <person name="Liu J."/>
        </authorList>
    </citation>
    <scope>NUCLEOTIDE SEQUENCE [LARGE SCALE GENOMIC DNA]</scope>
    <source>
        <strain evidence="1 2">S-6-2</strain>
    </source>
</reference>
<dbReference type="EMBL" id="CP020100">
    <property type="protein sequence ID" value="AQZ94559.1"/>
    <property type="molecule type" value="Genomic_DNA"/>
</dbReference>
<gene>
    <name evidence="1" type="ORF">BVH74_07230</name>
</gene>
<protein>
    <recommendedName>
        <fullName evidence="3">Solute-binding protein family 3/N-terminal domain-containing protein</fullName>
    </recommendedName>
</protein>
<dbReference type="AlphaFoldDB" id="A0A1V0B3P2"/>
<accession>A0A1V0B3P2</accession>
<dbReference type="Proteomes" id="UP000243488">
    <property type="component" value="Chromosome"/>
</dbReference>
<proteinExistence type="predicted"/>
<dbReference type="KEGG" id="ppha:BVH74_07230"/>
<organism evidence="1 2">
    <name type="scientific">Halopseudomonas phragmitis</name>
    <dbReference type="NCBI Taxonomy" id="1931241"/>
    <lineage>
        <taxon>Bacteria</taxon>
        <taxon>Pseudomonadati</taxon>
        <taxon>Pseudomonadota</taxon>
        <taxon>Gammaproteobacteria</taxon>
        <taxon>Pseudomonadales</taxon>
        <taxon>Pseudomonadaceae</taxon>
        <taxon>Halopseudomonas</taxon>
    </lineage>
</organism>
<evidence type="ECO:0000313" key="1">
    <source>
        <dbReference type="EMBL" id="AQZ94559.1"/>
    </source>
</evidence>
<dbReference type="SUPFAM" id="SSF53850">
    <property type="entry name" value="Periplasmic binding protein-like II"/>
    <property type="match status" value="1"/>
</dbReference>
<name>A0A1V0B3P2_9GAMM</name>